<keyword evidence="1" id="KW-0472">Membrane</keyword>
<gene>
    <name evidence="2" type="ORF">NDR86_15900</name>
</gene>
<dbReference type="AlphaFoldDB" id="A0A9X2E654"/>
<keyword evidence="3" id="KW-1185">Reference proteome</keyword>
<evidence type="ECO:0000256" key="1">
    <source>
        <dbReference type="SAM" id="Phobius"/>
    </source>
</evidence>
<dbReference type="Proteomes" id="UP001139157">
    <property type="component" value="Unassembled WGS sequence"/>
</dbReference>
<reference evidence="2" key="1">
    <citation type="submission" date="2022-06" db="EMBL/GenBank/DDBJ databases">
        <title>Novel species in genus nocardia.</title>
        <authorList>
            <person name="Li F."/>
        </authorList>
    </citation>
    <scope>NUCLEOTIDE SEQUENCE</scope>
    <source>
        <strain evidence="2">CDC141</strain>
    </source>
</reference>
<comment type="caution">
    <text evidence="2">The sequence shown here is derived from an EMBL/GenBank/DDBJ whole genome shotgun (WGS) entry which is preliminary data.</text>
</comment>
<feature type="transmembrane region" description="Helical" evidence="1">
    <location>
        <begin position="7"/>
        <end position="27"/>
    </location>
</feature>
<dbReference type="EMBL" id="JAMRXG010000006">
    <property type="protein sequence ID" value="MCM6774959.1"/>
    <property type="molecule type" value="Genomic_DNA"/>
</dbReference>
<evidence type="ECO:0000313" key="2">
    <source>
        <dbReference type="EMBL" id="MCM6774959.1"/>
    </source>
</evidence>
<proteinExistence type="predicted"/>
<dbReference type="RefSeq" id="WP_251912873.1">
    <property type="nucleotide sequence ID" value="NZ_JAMRXG010000006.1"/>
</dbReference>
<sequence length="107" mass="11519">MIGIADIGSLLLVLGLGSTMCVLFYAAHRTIPLDEPPPEPQPRTGVYAIRLRLDHEGATGAIASSPAAHQAMQLHAGCSRDWCSRKANAYTWLVDHGEIVPDSGRTR</sequence>
<keyword evidence="1" id="KW-0812">Transmembrane</keyword>
<name>A0A9X2E654_9NOCA</name>
<accession>A0A9X2E654</accession>
<keyword evidence="1" id="KW-1133">Transmembrane helix</keyword>
<organism evidence="2 3">
    <name type="scientific">Nocardia pulmonis</name>
    <dbReference type="NCBI Taxonomy" id="2951408"/>
    <lineage>
        <taxon>Bacteria</taxon>
        <taxon>Bacillati</taxon>
        <taxon>Actinomycetota</taxon>
        <taxon>Actinomycetes</taxon>
        <taxon>Mycobacteriales</taxon>
        <taxon>Nocardiaceae</taxon>
        <taxon>Nocardia</taxon>
    </lineage>
</organism>
<protein>
    <submittedName>
        <fullName evidence="2">Uncharacterized protein</fullName>
    </submittedName>
</protein>
<evidence type="ECO:0000313" key="3">
    <source>
        <dbReference type="Proteomes" id="UP001139157"/>
    </source>
</evidence>